<feature type="compositionally biased region" description="Basic and acidic residues" evidence="1">
    <location>
        <begin position="494"/>
        <end position="526"/>
    </location>
</feature>
<dbReference type="InterPro" id="IPR018712">
    <property type="entry name" value="Tle1-like_cat"/>
</dbReference>
<dbReference type="PANTHER" id="PTHR33840">
    <property type="match status" value="1"/>
</dbReference>
<dbReference type="AlphaFoldDB" id="A0A9P4VVS5"/>
<evidence type="ECO:0000313" key="3">
    <source>
        <dbReference type="EMBL" id="KAF2843357.1"/>
    </source>
</evidence>
<sequence>MAQPIVIRASSRPQGPPRREPIKRLILACDGTWLNSDNTKLNGELAIPSNVTRITRAIKPESSDGTQQVVFYQEGIATMGGIFTRVVGGAIGAGVQENVREGYSFLCNNYHPGDEIILLGFSRGAFTARSIAGLIAIIGLLTKKALNYLPEIHRDVRNRRKRDYKPKNPDIPFSNKPSANDPAYALELERARMTWLNVSIKAIGVWDTVGTLGVPRVGLLNHLPIQMDDSTHFEDTKLGNHIENAFQALALDEERTNFAPSLWEKPPGCTTTLRQVWFPGVHSNIGGGYQDSQLANITLAWMMSQLAPLLSLNYDYILREESSNAAYYRSTRQKIRPWSFGRIYDSLSGLYNLGGGTARTPGTYYATDPRDLNPTERPLRNTCEYIHPSVRTRLRLGGPGMEDEGVYGPEALKDWRLVVEYPNDDPDHGDPDIYWRARFPEKRVSTRVLPETPLWDVERRLLSRDPEMMDYVMFPPPTKKRGERPVSLSGPASGRDERRGGRREGGASDYGINRERDRDRERRRSEPPPSSYQEWMDQQRQQQQQQPQRPRYSDRDRPERYYANLE</sequence>
<dbReference type="OrthoDB" id="3057168at2759"/>
<gene>
    <name evidence="3" type="ORF">M501DRAFT_925408</name>
</gene>
<name>A0A9P4VVS5_9PEZI</name>
<dbReference type="PANTHER" id="PTHR33840:SF1">
    <property type="entry name" value="TLE1 PHOSPHOLIPASE DOMAIN-CONTAINING PROTEIN"/>
    <property type="match status" value="1"/>
</dbReference>
<dbReference type="EMBL" id="MU006089">
    <property type="protein sequence ID" value="KAF2843357.1"/>
    <property type="molecule type" value="Genomic_DNA"/>
</dbReference>
<dbReference type="Proteomes" id="UP000799429">
    <property type="component" value="Unassembled WGS sequence"/>
</dbReference>
<evidence type="ECO:0000313" key="4">
    <source>
        <dbReference type="Proteomes" id="UP000799429"/>
    </source>
</evidence>
<feature type="domain" description="T6SS Phospholipase effector Tle1-like catalytic" evidence="2">
    <location>
        <begin position="23"/>
        <end position="305"/>
    </location>
</feature>
<proteinExistence type="predicted"/>
<feature type="region of interest" description="Disordered" evidence="1">
    <location>
        <begin position="470"/>
        <end position="566"/>
    </location>
</feature>
<accession>A0A9P4VVS5</accession>
<evidence type="ECO:0000259" key="2">
    <source>
        <dbReference type="Pfam" id="PF09994"/>
    </source>
</evidence>
<keyword evidence="4" id="KW-1185">Reference proteome</keyword>
<feature type="compositionally biased region" description="Low complexity" evidence="1">
    <location>
        <begin position="538"/>
        <end position="550"/>
    </location>
</feature>
<protein>
    <recommendedName>
        <fullName evidence="2">T6SS Phospholipase effector Tle1-like catalytic domain-containing protein</fullName>
    </recommendedName>
</protein>
<organism evidence="3 4">
    <name type="scientific">Patellaria atrata CBS 101060</name>
    <dbReference type="NCBI Taxonomy" id="1346257"/>
    <lineage>
        <taxon>Eukaryota</taxon>
        <taxon>Fungi</taxon>
        <taxon>Dikarya</taxon>
        <taxon>Ascomycota</taxon>
        <taxon>Pezizomycotina</taxon>
        <taxon>Dothideomycetes</taxon>
        <taxon>Dothideomycetes incertae sedis</taxon>
        <taxon>Patellariales</taxon>
        <taxon>Patellariaceae</taxon>
        <taxon>Patellaria</taxon>
    </lineage>
</organism>
<feature type="region of interest" description="Disordered" evidence="1">
    <location>
        <begin position="1"/>
        <end position="20"/>
    </location>
</feature>
<dbReference type="Pfam" id="PF09994">
    <property type="entry name" value="T6SS_Tle1-like_cat"/>
    <property type="match status" value="1"/>
</dbReference>
<comment type="caution">
    <text evidence="3">The sequence shown here is derived from an EMBL/GenBank/DDBJ whole genome shotgun (WGS) entry which is preliminary data.</text>
</comment>
<feature type="compositionally biased region" description="Basic and acidic residues" evidence="1">
    <location>
        <begin position="551"/>
        <end position="560"/>
    </location>
</feature>
<evidence type="ECO:0000256" key="1">
    <source>
        <dbReference type="SAM" id="MobiDB-lite"/>
    </source>
</evidence>
<reference evidence="3" key="1">
    <citation type="journal article" date="2020" name="Stud. Mycol.">
        <title>101 Dothideomycetes genomes: a test case for predicting lifestyles and emergence of pathogens.</title>
        <authorList>
            <person name="Haridas S."/>
            <person name="Albert R."/>
            <person name="Binder M."/>
            <person name="Bloem J."/>
            <person name="Labutti K."/>
            <person name="Salamov A."/>
            <person name="Andreopoulos B."/>
            <person name="Baker S."/>
            <person name="Barry K."/>
            <person name="Bills G."/>
            <person name="Bluhm B."/>
            <person name="Cannon C."/>
            <person name="Castanera R."/>
            <person name="Culley D."/>
            <person name="Daum C."/>
            <person name="Ezra D."/>
            <person name="Gonzalez J."/>
            <person name="Henrissat B."/>
            <person name="Kuo A."/>
            <person name="Liang C."/>
            <person name="Lipzen A."/>
            <person name="Lutzoni F."/>
            <person name="Magnuson J."/>
            <person name="Mondo S."/>
            <person name="Nolan M."/>
            <person name="Ohm R."/>
            <person name="Pangilinan J."/>
            <person name="Park H.-J."/>
            <person name="Ramirez L."/>
            <person name="Alfaro M."/>
            <person name="Sun H."/>
            <person name="Tritt A."/>
            <person name="Yoshinaga Y."/>
            <person name="Zwiers L.-H."/>
            <person name="Turgeon B."/>
            <person name="Goodwin S."/>
            <person name="Spatafora J."/>
            <person name="Crous P."/>
            <person name="Grigoriev I."/>
        </authorList>
    </citation>
    <scope>NUCLEOTIDE SEQUENCE</scope>
    <source>
        <strain evidence="3">CBS 101060</strain>
    </source>
</reference>